<protein>
    <submittedName>
        <fullName evidence="1">Uncharacterized protein</fullName>
    </submittedName>
</protein>
<gene>
    <name evidence="1" type="ORF">CCHR01_16859</name>
</gene>
<sequence>MLPYFVIPRIPINWQKGAEHAREELRRKLPTACSISGTASVPVQCLFRHGSSRWIISSSAVSLASHENSIIPCFLRVNFGKTSTDSTKPARDGHWPAFRFTFDGLAETRVSMRAVIPSPPVSCASRSEEPQVSNAWCRNPATCTVSVPGCIIANQPRRHKLCPCWERTCKVWRRRKKVHGVTGPCWPYVAYARMKMIDRMAVDKMGQVRVSEAVLGGICIVLLTARLLMPGVWGSRLPSNELGEQIRTRGFSHLGMSWGSFSSCNLVRSGAAGRGGFYRATMFRRLSFDV</sequence>
<accession>A0AAD9A3F5</accession>
<reference evidence="1" key="1">
    <citation type="submission" date="2023-01" db="EMBL/GenBank/DDBJ databases">
        <title>Colletotrichum chrysophilum M932 genome sequence.</title>
        <authorList>
            <person name="Baroncelli R."/>
        </authorList>
    </citation>
    <scope>NUCLEOTIDE SEQUENCE</scope>
    <source>
        <strain evidence="1">M932</strain>
    </source>
</reference>
<dbReference type="Proteomes" id="UP001243330">
    <property type="component" value="Unassembled WGS sequence"/>
</dbReference>
<dbReference type="AlphaFoldDB" id="A0AAD9A3F5"/>
<comment type="caution">
    <text evidence="1">The sequence shown here is derived from an EMBL/GenBank/DDBJ whole genome shotgun (WGS) entry which is preliminary data.</text>
</comment>
<dbReference type="EMBL" id="JAQOWY010000555">
    <property type="protein sequence ID" value="KAK1840507.1"/>
    <property type="molecule type" value="Genomic_DNA"/>
</dbReference>
<evidence type="ECO:0000313" key="1">
    <source>
        <dbReference type="EMBL" id="KAK1840507.1"/>
    </source>
</evidence>
<proteinExistence type="predicted"/>
<keyword evidence="2" id="KW-1185">Reference proteome</keyword>
<organism evidence="1 2">
    <name type="scientific">Colletotrichum chrysophilum</name>
    <dbReference type="NCBI Taxonomy" id="1836956"/>
    <lineage>
        <taxon>Eukaryota</taxon>
        <taxon>Fungi</taxon>
        <taxon>Dikarya</taxon>
        <taxon>Ascomycota</taxon>
        <taxon>Pezizomycotina</taxon>
        <taxon>Sordariomycetes</taxon>
        <taxon>Hypocreomycetidae</taxon>
        <taxon>Glomerellales</taxon>
        <taxon>Glomerellaceae</taxon>
        <taxon>Colletotrichum</taxon>
        <taxon>Colletotrichum gloeosporioides species complex</taxon>
    </lineage>
</organism>
<evidence type="ECO:0000313" key="2">
    <source>
        <dbReference type="Proteomes" id="UP001243330"/>
    </source>
</evidence>
<name>A0AAD9A3F5_9PEZI</name>